<gene>
    <name evidence="3" type="ORF">SAMN05216282_101120</name>
</gene>
<feature type="region of interest" description="Disordered" evidence="1">
    <location>
        <begin position="1"/>
        <end position="28"/>
    </location>
</feature>
<evidence type="ECO:0000313" key="4">
    <source>
        <dbReference type="Proteomes" id="UP000198701"/>
    </source>
</evidence>
<keyword evidence="4" id="KW-1185">Reference proteome</keyword>
<name>A0A1G8X8G2_9MICO</name>
<dbReference type="InterPro" id="IPR010718">
    <property type="entry name" value="DUF1294"/>
</dbReference>
<keyword evidence="2" id="KW-0472">Membrane</keyword>
<protein>
    <submittedName>
        <fullName evidence="3">Uncharacterized membrane protein YsdA, DUF1294 family</fullName>
    </submittedName>
</protein>
<accession>A0A1G8X8G2</accession>
<keyword evidence="2" id="KW-1133">Transmembrane helix</keyword>
<evidence type="ECO:0000313" key="3">
    <source>
        <dbReference type="EMBL" id="SDJ86694.1"/>
    </source>
</evidence>
<dbReference type="Pfam" id="PF06961">
    <property type="entry name" value="DUF1294"/>
    <property type="match status" value="1"/>
</dbReference>
<dbReference type="OrthoDB" id="72963at2"/>
<evidence type="ECO:0000256" key="1">
    <source>
        <dbReference type="SAM" id="MobiDB-lite"/>
    </source>
</evidence>
<feature type="transmembrane region" description="Helical" evidence="2">
    <location>
        <begin position="55"/>
        <end position="74"/>
    </location>
</feature>
<feature type="transmembrane region" description="Helical" evidence="2">
    <location>
        <begin position="32"/>
        <end position="49"/>
    </location>
</feature>
<proteinExistence type="predicted"/>
<reference evidence="3 4" key="1">
    <citation type="submission" date="2016-10" db="EMBL/GenBank/DDBJ databases">
        <authorList>
            <person name="de Groot N.N."/>
        </authorList>
    </citation>
    <scope>NUCLEOTIDE SEQUENCE [LARGE SCALE GENOMIC DNA]</scope>
    <source>
        <strain evidence="3 4">CGMCC 1.5382</strain>
    </source>
</reference>
<dbReference type="Proteomes" id="UP000198701">
    <property type="component" value="Unassembled WGS sequence"/>
</dbReference>
<dbReference type="AlphaFoldDB" id="A0A1G8X8G2"/>
<sequence length="150" mass="15767">MPAPTPRTPAAAGRQSRTASGRGVAARSSGPGTYLAILAFLIGFIAISLTWPLPYWVAGLYLAVSILCFIVYAVDKSAAGAGRRRVPERTLLLLGFAGGWPGAVVAQQVLRHKTQKASFRRAFWVSVLANVAVFVALATPLVAELASFAA</sequence>
<evidence type="ECO:0000256" key="2">
    <source>
        <dbReference type="SAM" id="Phobius"/>
    </source>
</evidence>
<dbReference type="EMBL" id="FNFU01000001">
    <property type="protein sequence ID" value="SDJ86694.1"/>
    <property type="molecule type" value="Genomic_DNA"/>
</dbReference>
<dbReference type="RefSeq" id="WP_092321145.1">
    <property type="nucleotide sequence ID" value="NZ_FNFU01000001.1"/>
</dbReference>
<organism evidence="3 4">
    <name type="scientific">Cryobacterium psychrotolerans</name>
    <dbReference type="NCBI Taxonomy" id="386301"/>
    <lineage>
        <taxon>Bacteria</taxon>
        <taxon>Bacillati</taxon>
        <taxon>Actinomycetota</taxon>
        <taxon>Actinomycetes</taxon>
        <taxon>Micrococcales</taxon>
        <taxon>Microbacteriaceae</taxon>
        <taxon>Cryobacterium</taxon>
    </lineage>
</organism>
<feature type="transmembrane region" description="Helical" evidence="2">
    <location>
        <begin position="122"/>
        <end position="143"/>
    </location>
</feature>
<dbReference type="STRING" id="386301.SAMN05216282_101120"/>
<keyword evidence="2" id="KW-0812">Transmembrane</keyword>